<evidence type="ECO:0000256" key="1">
    <source>
        <dbReference type="ARBA" id="ARBA00008467"/>
    </source>
</evidence>
<comment type="similarity">
    <text evidence="1 4">Belongs to the thiolase-like superfamily. Beta-ketoacyl-ACP synthases family.</text>
</comment>
<dbReference type="Gene3D" id="3.40.47.10">
    <property type="match status" value="2"/>
</dbReference>
<comment type="caution">
    <text evidence="6">The sequence shown here is derived from an EMBL/GenBank/DDBJ whole genome shotgun (WGS) entry which is preliminary data.</text>
</comment>
<dbReference type="InterPro" id="IPR020841">
    <property type="entry name" value="PKS_Beta-ketoAc_synthase_dom"/>
</dbReference>
<protein>
    <submittedName>
        <fullName evidence="6">Ketosynthase chain-length factor</fullName>
    </submittedName>
</protein>
<evidence type="ECO:0000256" key="2">
    <source>
        <dbReference type="ARBA" id="ARBA00022679"/>
    </source>
</evidence>
<keyword evidence="3" id="KW-0012">Acyltransferase</keyword>
<dbReference type="SUPFAM" id="SSF53901">
    <property type="entry name" value="Thiolase-like"/>
    <property type="match status" value="2"/>
</dbReference>
<dbReference type="InterPro" id="IPR014031">
    <property type="entry name" value="Ketoacyl_synth_C"/>
</dbReference>
<dbReference type="InterPro" id="IPR000794">
    <property type="entry name" value="Beta-ketoacyl_synthase"/>
</dbReference>
<gene>
    <name evidence="6" type="ORF">GCM10022267_79430</name>
</gene>
<dbReference type="PANTHER" id="PTHR11712:SF322">
    <property type="entry name" value="POLYKETIDE BETA-KETOACYL SYNTHASE 2-RELATED"/>
    <property type="match status" value="1"/>
</dbReference>
<dbReference type="Proteomes" id="UP001500711">
    <property type="component" value="Unassembled WGS sequence"/>
</dbReference>
<sequence length="409" mass="42777">MADLSESADVVISGLGVVASTGIIVEDHWAAVLDGKTGIGHITRFGVDDSSVVLSGEVSGFDAWKTLPTRLVRGIEQSAHLALAAAKAALDDCATDHAALPDSQLAVVTAGSFGGDEAWRYDGYRSYEDGPSWLGPYKSTAWVRSAATGKNSTGPDVRVLPRLSCVERTDGLDVIAQARRLLRGPSRLIVAGGVDREMCQHVLLARTSGSCHLSTSDDPYLAYAPFDVNARGHVLGEGGAILVAERAENARGRSYGSVLGHAAVFDQPGQAGRESVLAGLIKRSLSDARLHSSDIDVVFADAAGDPKLDRIEADAITAVFGPNSVPVTAPKTLTGRLHDGAALDVATALLALRDGVIPHTAGTERLAPGIDLDIVLKEPRQRPLSTALVLGRGFRGLITALVLGSGDRY</sequence>
<dbReference type="PANTHER" id="PTHR11712">
    <property type="entry name" value="POLYKETIDE SYNTHASE-RELATED"/>
    <property type="match status" value="1"/>
</dbReference>
<dbReference type="EMBL" id="BAABBE010000037">
    <property type="protein sequence ID" value="GAA3680781.1"/>
    <property type="molecule type" value="Genomic_DNA"/>
</dbReference>
<feature type="domain" description="Ketosynthase family 3 (KS3)" evidence="5">
    <location>
        <begin position="7"/>
        <end position="405"/>
    </location>
</feature>
<dbReference type="InterPro" id="IPR014030">
    <property type="entry name" value="Ketoacyl_synth_N"/>
</dbReference>
<keyword evidence="7" id="KW-1185">Reference proteome</keyword>
<dbReference type="PROSITE" id="PS52004">
    <property type="entry name" value="KS3_2"/>
    <property type="match status" value="1"/>
</dbReference>
<evidence type="ECO:0000313" key="6">
    <source>
        <dbReference type="EMBL" id="GAA3680781.1"/>
    </source>
</evidence>
<dbReference type="Pfam" id="PF02801">
    <property type="entry name" value="Ketoacyl-synt_C"/>
    <property type="match status" value="1"/>
</dbReference>
<organism evidence="6 7">
    <name type="scientific">Lentzea roselyniae</name>
    <dbReference type="NCBI Taxonomy" id="531940"/>
    <lineage>
        <taxon>Bacteria</taxon>
        <taxon>Bacillati</taxon>
        <taxon>Actinomycetota</taxon>
        <taxon>Actinomycetes</taxon>
        <taxon>Pseudonocardiales</taxon>
        <taxon>Pseudonocardiaceae</taxon>
        <taxon>Lentzea</taxon>
    </lineage>
</organism>
<reference evidence="7" key="1">
    <citation type="journal article" date="2019" name="Int. J. Syst. Evol. Microbiol.">
        <title>The Global Catalogue of Microorganisms (GCM) 10K type strain sequencing project: providing services to taxonomists for standard genome sequencing and annotation.</title>
        <authorList>
            <consortium name="The Broad Institute Genomics Platform"/>
            <consortium name="The Broad Institute Genome Sequencing Center for Infectious Disease"/>
            <person name="Wu L."/>
            <person name="Ma J."/>
        </authorList>
    </citation>
    <scope>NUCLEOTIDE SEQUENCE [LARGE SCALE GENOMIC DNA]</scope>
    <source>
        <strain evidence="7">JCM 17494</strain>
    </source>
</reference>
<name>A0ABP7C9J9_9PSEU</name>
<evidence type="ECO:0000256" key="3">
    <source>
        <dbReference type="ARBA" id="ARBA00023315"/>
    </source>
</evidence>
<evidence type="ECO:0000256" key="4">
    <source>
        <dbReference type="RuleBase" id="RU003694"/>
    </source>
</evidence>
<proteinExistence type="inferred from homology"/>
<dbReference type="InterPro" id="IPR016039">
    <property type="entry name" value="Thiolase-like"/>
</dbReference>
<evidence type="ECO:0000259" key="5">
    <source>
        <dbReference type="PROSITE" id="PS52004"/>
    </source>
</evidence>
<evidence type="ECO:0000313" key="7">
    <source>
        <dbReference type="Proteomes" id="UP001500711"/>
    </source>
</evidence>
<dbReference type="Pfam" id="PF00109">
    <property type="entry name" value="ketoacyl-synt"/>
    <property type="match status" value="1"/>
</dbReference>
<keyword evidence="2 4" id="KW-0808">Transferase</keyword>
<accession>A0ABP7C9J9</accession>
<dbReference type="RefSeq" id="WP_346135979.1">
    <property type="nucleotide sequence ID" value="NZ_BAABBE010000037.1"/>
</dbReference>